<feature type="transmembrane region" description="Helical" evidence="6">
    <location>
        <begin position="288"/>
        <end position="312"/>
    </location>
</feature>
<keyword evidence="4 6" id="KW-1133">Transmembrane helix</keyword>
<reference evidence="7" key="1">
    <citation type="submission" date="2022-08" db="EMBL/GenBank/DDBJ databases">
        <title>Draft genome sequencing of Roseisolibacter agri AW1220.</title>
        <authorList>
            <person name="Tobiishi Y."/>
            <person name="Tonouchi A."/>
        </authorList>
    </citation>
    <scope>NUCLEOTIDE SEQUENCE</scope>
    <source>
        <strain evidence="7">AW1220</strain>
    </source>
</reference>
<evidence type="ECO:0000256" key="3">
    <source>
        <dbReference type="ARBA" id="ARBA00022692"/>
    </source>
</evidence>
<evidence type="ECO:0000256" key="6">
    <source>
        <dbReference type="SAM" id="Phobius"/>
    </source>
</evidence>
<name>A0AA37QE52_9BACT</name>
<dbReference type="EMBL" id="BRXS01000006">
    <property type="protein sequence ID" value="GLC27216.1"/>
    <property type="molecule type" value="Genomic_DNA"/>
</dbReference>
<dbReference type="Pfam" id="PF03706">
    <property type="entry name" value="LPG_synthase_TM"/>
    <property type="match status" value="1"/>
</dbReference>
<keyword evidence="5 6" id="KW-0472">Membrane</keyword>
<feature type="transmembrane region" description="Helical" evidence="6">
    <location>
        <begin position="242"/>
        <end position="268"/>
    </location>
</feature>
<keyword evidence="3 6" id="KW-0812">Transmembrane</keyword>
<feature type="transmembrane region" description="Helical" evidence="6">
    <location>
        <begin position="54"/>
        <end position="75"/>
    </location>
</feature>
<keyword evidence="8" id="KW-1185">Reference proteome</keyword>
<protein>
    <submittedName>
        <fullName evidence="7">Membrane protein</fullName>
    </submittedName>
</protein>
<feature type="transmembrane region" description="Helical" evidence="6">
    <location>
        <begin position="208"/>
        <end position="230"/>
    </location>
</feature>
<evidence type="ECO:0000256" key="2">
    <source>
        <dbReference type="ARBA" id="ARBA00022475"/>
    </source>
</evidence>
<gene>
    <name evidence="7" type="ORF">rosag_37290</name>
</gene>
<proteinExistence type="predicted"/>
<dbReference type="InterPro" id="IPR022791">
    <property type="entry name" value="L-PG_synthase/AglD"/>
</dbReference>
<sequence>MSTSTGPARASARRTAIWLATLAVVALVLWRAADQLSGQWDEVRMRAGSLRPEWPLVLASAALVLATYALLVHAWRTLVAAWGSRLAFWPASRIWAVSNLGRYLPGKVWSIAAMGLLSRQAGVSAGAASGAAVAGTLVNLAAGFAVMLLAGLPVLRSVAPGGAGAAVAIAVAATIGLVLLPVALTPALRLMARLLKREVPVRDAPARVLWLVVLSNVAAWVGYGVAFRLLALSLAPASAGNWLEYVAVFTGSYLAGYLALVIPGGIGVREVAMVSSLTALGLTTPVEAWLLAFVSRLWLTVLEVAPGLLFLARDASLRFPPSRTDVPS</sequence>
<dbReference type="GO" id="GO:0005886">
    <property type="term" value="C:plasma membrane"/>
    <property type="evidence" value="ECO:0007669"/>
    <property type="project" value="UniProtKB-SubCell"/>
</dbReference>
<evidence type="ECO:0000313" key="8">
    <source>
        <dbReference type="Proteomes" id="UP001161325"/>
    </source>
</evidence>
<dbReference type="RefSeq" id="WP_284351663.1">
    <property type="nucleotide sequence ID" value="NZ_BRXS01000006.1"/>
</dbReference>
<organism evidence="7 8">
    <name type="scientific">Roseisolibacter agri</name>
    <dbReference type="NCBI Taxonomy" id="2014610"/>
    <lineage>
        <taxon>Bacteria</taxon>
        <taxon>Pseudomonadati</taxon>
        <taxon>Gemmatimonadota</taxon>
        <taxon>Gemmatimonadia</taxon>
        <taxon>Gemmatimonadales</taxon>
        <taxon>Gemmatimonadaceae</taxon>
        <taxon>Roseisolibacter</taxon>
    </lineage>
</organism>
<feature type="transmembrane region" description="Helical" evidence="6">
    <location>
        <begin position="127"/>
        <end position="152"/>
    </location>
</feature>
<comment type="subcellular location">
    <subcellularLocation>
        <location evidence="1">Cell membrane</location>
        <topology evidence="1">Multi-pass membrane protein</topology>
    </subcellularLocation>
</comment>
<evidence type="ECO:0000256" key="1">
    <source>
        <dbReference type="ARBA" id="ARBA00004651"/>
    </source>
</evidence>
<evidence type="ECO:0000256" key="4">
    <source>
        <dbReference type="ARBA" id="ARBA00022989"/>
    </source>
</evidence>
<dbReference type="Proteomes" id="UP001161325">
    <property type="component" value="Unassembled WGS sequence"/>
</dbReference>
<feature type="transmembrane region" description="Helical" evidence="6">
    <location>
        <begin position="164"/>
        <end position="188"/>
    </location>
</feature>
<dbReference type="AlphaFoldDB" id="A0AA37QE52"/>
<accession>A0AA37QE52</accession>
<keyword evidence="2" id="KW-1003">Cell membrane</keyword>
<comment type="caution">
    <text evidence="7">The sequence shown here is derived from an EMBL/GenBank/DDBJ whole genome shotgun (WGS) entry which is preliminary data.</text>
</comment>
<feature type="transmembrane region" description="Helical" evidence="6">
    <location>
        <begin position="15"/>
        <end position="33"/>
    </location>
</feature>
<evidence type="ECO:0000256" key="5">
    <source>
        <dbReference type="ARBA" id="ARBA00023136"/>
    </source>
</evidence>
<evidence type="ECO:0000313" key="7">
    <source>
        <dbReference type="EMBL" id="GLC27216.1"/>
    </source>
</evidence>